<keyword evidence="3" id="KW-1185">Reference proteome</keyword>
<sequence>MIVTKTLAREIVHGRKTEARIPIRTSPDGVVRPCPYRPSPPNSPPRTYTVQTRTGGPEIARIEVLSNARARLADLTYPDVRAEGFRTTAAFADAWMTTHDAAWPPRQTCARCDGDGNVDCADCWTTTPTGPYRAHPLDAHPCPLCDGTGETLAPIDDDLVLARFTDRHHDQRVWIVRFRLLDAPRLLASDSSHGYTTRARDALPDEPEAVDDATLEHFARDAAERRAGEPGRRAEHARRLMRANQERTKRLLAADPAAVLALEEARAARLAAIEQHADDGRNAA</sequence>
<evidence type="ECO:0000313" key="3">
    <source>
        <dbReference type="Proteomes" id="UP000240739"/>
    </source>
</evidence>
<gene>
    <name evidence="2" type="ORF">C7Y72_19080</name>
</gene>
<proteinExistence type="predicted"/>
<reference evidence="2 3" key="1">
    <citation type="submission" date="2018-03" db="EMBL/GenBank/DDBJ databases">
        <title>Aquarubrobacter algicola gen. nov., sp. nov., a novel actinobacterium isolated from shallow eutrophic lake during the end of cyanobacterial harmful algal blooms.</title>
        <authorList>
            <person name="Chun S.J."/>
        </authorList>
    </citation>
    <scope>NUCLEOTIDE SEQUENCE [LARGE SCALE GENOMIC DNA]</scope>
    <source>
        <strain evidence="2 3">Seoho-28</strain>
    </source>
</reference>
<dbReference type="AlphaFoldDB" id="A0A2T4UDZ7"/>
<evidence type="ECO:0000256" key="1">
    <source>
        <dbReference type="SAM" id="MobiDB-lite"/>
    </source>
</evidence>
<dbReference type="RefSeq" id="WP_107570777.1">
    <property type="nucleotide sequence ID" value="NZ_PYYB01000003.1"/>
</dbReference>
<comment type="caution">
    <text evidence="2">The sequence shown here is derived from an EMBL/GenBank/DDBJ whole genome shotgun (WGS) entry which is preliminary data.</text>
</comment>
<name>A0A2T4UDZ7_9ACTN</name>
<accession>A0A2T4UDZ7</accession>
<feature type="region of interest" description="Disordered" evidence="1">
    <location>
        <begin position="25"/>
        <end position="53"/>
    </location>
</feature>
<dbReference type="Proteomes" id="UP000240739">
    <property type="component" value="Unassembled WGS sequence"/>
</dbReference>
<feature type="compositionally biased region" description="Pro residues" evidence="1">
    <location>
        <begin position="35"/>
        <end position="44"/>
    </location>
</feature>
<evidence type="ECO:0000313" key="2">
    <source>
        <dbReference type="EMBL" id="PTL55734.1"/>
    </source>
</evidence>
<dbReference type="EMBL" id="PYYB01000003">
    <property type="protein sequence ID" value="PTL55734.1"/>
    <property type="molecule type" value="Genomic_DNA"/>
</dbReference>
<organism evidence="2 3">
    <name type="scientific">Paraconexibacter algicola</name>
    <dbReference type="NCBI Taxonomy" id="2133960"/>
    <lineage>
        <taxon>Bacteria</taxon>
        <taxon>Bacillati</taxon>
        <taxon>Actinomycetota</taxon>
        <taxon>Thermoleophilia</taxon>
        <taxon>Solirubrobacterales</taxon>
        <taxon>Paraconexibacteraceae</taxon>
        <taxon>Paraconexibacter</taxon>
    </lineage>
</organism>
<protein>
    <submittedName>
        <fullName evidence="2">Uncharacterized protein</fullName>
    </submittedName>
</protein>